<evidence type="ECO:0000313" key="2">
    <source>
        <dbReference type="Proteomes" id="UP000294257"/>
    </source>
</evidence>
<name>A0A4Q7KJ49_9PSEU</name>
<dbReference type="AlphaFoldDB" id="A0A4Q7KJ49"/>
<dbReference type="Proteomes" id="UP000294257">
    <property type="component" value="Unassembled WGS sequence"/>
</dbReference>
<accession>A0A4Q7KJ49</accession>
<dbReference type="EMBL" id="SGWQ01000010">
    <property type="protein sequence ID" value="RZS33876.1"/>
    <property type="molecule type" value="Genomic_DNA"/>
</dbReference>
<organism evidence="1 2">
    <name type="scientific">Herbihabitans rhizosphaerae</name>
    <dbReference type="NCBI Taxonomy" id="1872711"/>
    <lineage>
        <taxon>Bacteria</taxon>
        <taxon>Bacillati</taxon>
        <taxon>Actinomycetota</taxon>
        <taxon>Actinomycetes</taxon>
        <taxon>Pseudonocardiales</taxon>
        <taxon>Pseudonocardiaceae</taxon>
        <taxon>Herbihabitans</taxon>
    </lineage>
</organism>
<sequence length="245" mass="25708">MAAGWRFPSDWALPEVDSVCASVLMSGDLGGPLASLGRARAQAGSGLEETLGDLAALHAVLDGPPAPGGLIGANPDALPARLVRLIALGWAEASMDELAQVDVSERLTGLATEAYLAARLGEVYRRATRRGRCPSDDHLLIAVSVDLSEVTGWSRLLAMVLVADVLRGVFDGGESVAVLGPSVAVVLTEQEPGIAQRVSSARCMIGDRLSANDQLSSAARPLITSHRLPSTHDDARELLKHIARR</sequence>
<gene>
    <name evidence="1" type="ORF">EV193_11026</name>
</gene>
<protein>
    <recommendedName>
        <fullName evidence="3">GGDEF domain-containing protein</fullName>
    </recommendedName>
</protein>
<evidence type="ECO:0008006" key="3">
    <source>
        <dbReference type="Google" id="ProtNLM"/>
    </source>
</evidence>
<proteinExistence type="predicted"/>
<comment type="caution">
    <text evidence="1">The sequence shown here is derived from an EMBL/GenBank/DDBJ whole genome shotgun (WGS) entry which is preliminary data.</text>
</comment>
<keyword evidence="2" id="KW-1185">Reference proteome</keyword>
<evidence type="ECO:0000313" key="1">
    <source>
        <dbReference type="EMBL" id="RZS33876.1"/>
    </source>
</evidence>
<reference evidence="1 2" key="1">
    <citation type="submission" date="2019-02" db="EMBL/GenBank/DDBJ databases">
        <title>Genomic Encyclopedia of Type Strains, Phase IV (KMG-IV): sequencing the most valuable type-strain genomes for metagenomic binning, comparative biology and taxonomic classification.</title>
        <authorList>
            <person name="Goeker M."/>
        </authorList>
    </citation>
    <scope>NUCLEOTIDE SEQUENCE [LARGE SCALE GENOMIC DNA]</scope>
    <source>
        <strain evidence="1 2">DSM 101727</strain>
    </source>
</reference>
<dbReference type="RefSeq" id="WP_242613650.1">
    <property type="nucleotide sequence ID" value="NZ_SGWQ01000010.1"/>
</dbReference>